<dbReference type="Gene3D" id="3.30.50.10">
    <property type="entry name" value="Erythroid Transcription Factor GATA-1, subunit A"/>
    <property type="match status" value="1"/>
</dbReference>
<proteinExistence type="predicted"/>
<organism evidence="4 5">
    <name type="scientific">Babesia microti (strain RI)</name>
    <dbReference type="NCBI Taxonomy" id="1133968"/>
    <lineage>
        <taxon>Eukaryota</taxon>
        <taxon>Sar</taxon>
        <taxon>Alveolata</taxon>
        <taxon>Apicomplexa</taxon>
        <taxon>Aconoidasida</taxon>
        <taxon>Piroplasmida</taxon>
        <taxon>Babesiidae</taxon>
        <taxon>Babesia</taxon>
    </lineage>
</organism>
<dbReference type="InterPro" id="IPR013088">
    <property type="entry name" value="Znf_NHR/GATA"/>
</dbReference>
<evidence type="ECO:0000256" key="2">
    <source>
        <dbReference type="SAM" id="MobiDB-lite"/>
    </source>
</evidence>
<dbReference type="PROSITE" id="PS50114">
    <property type="entry name" value="GATA_ZN_FINGER_2"/>
    <property type="match status" value="1"/>
</dbReference>
<feature type="domain" description="GATA-type" evidence="3">
    <location>
        <begin position="427"/>
        <end position="456"/>
    </location>
</feature>
<dbReference type="InterPro" id="IPR000679">
    <property type="entry name" value="Znf_GATA"/>
</dbReference>
<sequence length="470" mass="53694">MEMSDTYDVNVYKNVKDHDLPNTHDAVNNGYNSSTSKAVTIASNNSVEKSIETNGFVLNLDKPYYVFCEDKVGKDEMIKPLIDYSMTNLYEPLQFIKKHNIQQYDNLQPYADVQQNNFLYHQVTSGYGHTKASPQSSLSGYGEQTLTHTYNNVIPYDTRYQQQYNGYEYANYSPNVNYNGDKSYTRVSGDKCSTESSDHSEANKSCKDIASIGDHSTEDHSTIDNHSDNAVSNVLTGETANEEDLPFGNLISRYSDVTPCLMLSNEASIQSNETVQSSNQKHPTSPLQVSTTVTNNTSSGLKYAGYNNYYYNDQITQPIQRMQQMQGAQNVHLIDYKTTYLQQMYNTNDLPMDASVYNWQWPMYKIPQNVYQQHTHSNANYPSMYSQRLLYNKTAGGKWNIDDLKDKPSRLSVKRGKNSSAGRPRLNRSDYACSKCRARATPQWRYLHGVAVCNACYMRARKERMRLKRS</sequence>
<dbReference type="AlphaFoldDB" id="I7J8K1"/>
<feature type="compositionally biased region" description="Basic and acidic residues" evidence="2">
    <location>
        <begin position="188"/>
        <end position="207"/>
    </location>
</feature>
<dbReference type="GeneID" id="24425890"/>
<dbReference type="EMBL" id="LN871599">
    <property type="protein sequence ID" value="CCF75443.1"/>
    <property type="molecule type" value="Genomic_DNA"/>
</dbReference>
<dbReference type="VEuPathDB" id="PiroplasmaDB:BmR1_04g06230"/>
<keyword evidence="1" id="KW-0479">Metal-binding</keyword>
<dbReference type="OrthoDB" id="366013at2759"/>
<dbReference type="Proteomes" id="UP000002899">
    <property type="component" value="Chromosome IV"/>
</dbReference>
<keyword evidence="1" id="KW-0862">Zinc</keyword>
<accession>I7J8K1</accession>
<gene>
    <name evidence="4" type="ORF">BmR1_04g06230</name>
</gene>
<dbReference type="GO" id="GO:0008270">
    <property type="term" value="F:zinc ion binding"/>
    <property type="evidence" value="ECO:0007669"/>
    <property type="project" value="UniProtKB-KW"/>
</dbReference>
<keyword evidence="1" id="KW-0863">Zinc-finger</keyword>
<dbReference type="GO" id="GO:0043565">
    <property type="term" value="F:sequence-specific DNA binding"/>
    <property type="evidence" value="ECO:0007669"/>
    <property type="project" value="InterPro"/>
</dbReference>
<dbReference type="SUPFAM" id="SSF57716">
    <property type="entry name" value="Glucocorticoid receptor-like (DNA-binding domain)"/>
    <property type="match status" value="1"/>
</dbReference>
<evidence type="ECO:0000256" key="1">
    <source>
        <dbReference type="PROSITE-ProRule" id="PRU00094"/>
    </source>
</evidence>
<dbReference type="KEGG" id="bmic:BmR1_04g06230"/>
<reference evidence="4 5" key="1">
    <citation type="journal article" date="2012" name="Nucleic Acids Res.">
        <title>Sequencing of the smallest Apicomplexan genome from the human pathogen Babesia microti.</title>
        <authorList>
            <person name="Cornillot E."/>
            <person name="Hadj-Kaddour K."/>
            <person name="Dassouli A."/>
            <person name="Noel B."/>
            <person name="Ranwez V."/>
            <person name="Vacherie B."/>
            <person name="Augagneur Y."/>
            <person name="Bres V."/>
            <person name="Duclos A."/>
            <person name="Randazzo S."/>
            <person name="Carcy B."/>
            <person name="Debierre-Grockiego F."/>
            <person name="Delbecq S."/>
            <person name="Moubri-Menage K."/>
            <person name="Shams-Eldin H."/>
            <person name="Usmani-Brown S."/>
            <person name="Bringaud F."/>
            <person name="Wincker P."/>
            <person name="Vivares C.P."/>
            <person name="Schwarz R.T."/>
            <person name="Schetters T.P."/>
            <person name="Krause P.J."/>
            <person name="Gorenflot A."/>
            <person name="Berry V."/>
            <person name="Barbe V."/>
            <person name="Ben Mamoun C."/>
        </authorList>
    </citation>
    <scope>NUCLEOTIDE SEQUENCE [LARGE SCALE GENOMIC DNA]</scope>
    <source>
        <strain evidence="4 5">RI</strain>
    </source>
</reference>
<keyword evidence="5" id="KW-1185">Reference proteome</keyword>
<name>I7J8K1_BABMR</name>
<dbReference type="RefSeq" id="XP_012649851.1">
    <property type="nucleotide sequence ID" value="XM_012794397.1"/>
</dbReference>
<reference evidence="4 5" key="3">
    <citation type="journal article" date="2016" name="Sci. Rep.">
        <title>Genome-wide diversity and gene expression profiling of Babesia microti isolates identify polymorphic genes that mediate host-pathogen interactions.</title>
        <authorList>
            <person name="Silva J.C."/>
            <person name="Cornillot E."/>
            <person name="McCracken C."/>
            <person name="Usmani-Brown S."/>
            <person name="Dwivedi A."/>
            <person name="Ifeonu O.O."/>
            <person name="Crabtree J."/>
            <person name="Gotia H.T."/>
            <person name="Virji A.Z."/>
            <person name="Reynes C."/>
            <person name="Colinge J."/>
            <person name="Kumar V."/>
            <person name="Lawres L."/>
            <person name="Pazzi J.E."/>
            <person name="Pablo J.V."/>
            <person name="Hung C."/>
            <person name="Brancato J."/>
            <person name="Kumari P."/>
            <person name="Orvis J."/>
            <person name="Tretina K."/>
            <person name="Chibucos M."/>
            <person name="Ott S."/>
            <person name="Sadzewicz L."/>
            <person name="Sengamalay N."/>
            <person name="Shetty A.C."/>
            <person name="Su Q."/>
            <person name="Tallon L."/>
            <person name="Fraser C.M."/>
            <person name="Frutos R."/>
            <person name="Molina D.M."/>
            <person name="Krause P.J."/>
            <person name="Ben Mamoun C."/>
        </authorList>
    </citation>
    <scope>NUCLEOTIDE SEQUENCE [LARGE SCALE GENOMIC DNA]</scope>
    <source>
        <strain evidence="4 5">RI</strain>
    </source>
</reference>
<feature type="compositionally biased region" description="Polar residues" evidence="2">
    <location>
        <begin position="271"/>
        <end position="288"/>
    </location>
</feature>
<evidence type="ECO:0000313" key="4">
    <source>
        <dbReference type="EMBL" id="CCF75443.1"/>
    </source>
</evidence>
<protein>
    <recommendedName>
        <fullName evidence="3">GATA-type domain-containing protein</fullName>
    </recommendedName>
</protein>
<evidence type="ECO:0000259" key="3">
    <source>
        <dbReference type="PROSITE" id="PS50114"/>
    </source>
</evidence>
<feature type="compositionally biased region" description="Basic and acidic residues" evidence="2">
    <location>
        <begin position="215"/>
        <end position="227"/>
    </location>
</feature>
<dbReference type="GO" id="GO:0006355">
    <property type="term" value="P:regulation of DNA-templated transcription"/>
    <property type="evidence" value="ECO:0007669"/>
    <property type="project" value="InterPro"/>
</dbReference>
<evidence type="ECO:0000313" key="5">
    <source>
        <dbReference type="Proteomes" id="UP000002899"/>
    </source>
</evidence>
<dbReference type="SMART" id="SM00401">
    <property type="entry name" value="ZnF_GATA"/>
    <property type="match status" value="1"/>
</dbReference>
<reference evidence="4 5" key="2">
    <citation type="journal article" date="2013" name="PLoS ONE">
        <title>Whole genome mapping and re-organization of the nuclear and mitochondrial genomes of Babesia microti isolates.</title>
        <authorList>
            <person name="Cornillot E."/>
            <person name="Dassouli A."/>
            <person name="Garg A."/>
            <person name="Pachikara N."/>
            <person name="Randazzo S."/>
            <person name="Depoix D."/>
            <person name="Carcy B."/>
            <person name="Delbecq S."/>
            <person name="Frutos R."/>
            <person name="Silva J.C."/>
            <person name="Sutton R."/>
            <person name="Krause P.J."/>
            <person name="Mamoun C.B."/>
        </authorList>
    </citation>
    <scope>NUCLEOTIDE SEQUENCE [LARGE SCALE GENOMIC DNA]</scope>
    <source>
        <strain evidence="4 5">RI</strain>
    </source>
</reference>
<feature type="region of interest" description="Disordered" evidence="2">
    <location>
        <begin position="186"/>
        <end position="229"/>
    </location>
</feature>
<feature type="region of interest" description="Disordered" evidence="2">
    <location>
        <begin position="271"/>
        <end position="293"/>
    </location>
</feature>